<feature type="coiled-coil region" evidence="7">
    <location>
        <begin position="698"/>
        <end position="734"/>
    </location>
</feature>
<feature type="domain" description="PAS" evidence="11">
    <location>
        <begin position="405"/>
        <end position="475"/>
    </location>
</feature>
<dbReference type="InterPro" id="IPR013656">
    <property type="entry name" value="PAS_4"/>
</dbReference>
<proteinExistence type="predicted"/>
<dbReference type="PRINTS" id="PR00344">
    <property type="entry name" value="BCTRLSENSOR"/>
</dbReference>
<feature type="transmembrane region" description="Helical" evidence="8">
    <location>
        <begin position="144"/>
        <end position="163"/>
    </location>
</feature>
<comment type="caution">
    <text evidence="13">The sequence shown here is derived from an EMBL/GenBank/DDBJ whole genome shotgun (WGS) entry which is preliminary data.</text>
</comment>
<protein>
    <recommendedName>
        <fullName evidence="2">histidine kinase</fullName>
        <ecNumber evidence="2">2.7.13.3</ecNumber>
    </recommendedName>
</protein>
<dbReference type="InterPro" id="IPR005467">
    <property type="entry name" value="His_kinase_dom"/>
</dbReference>
<feature type="domain" description="Histidine kinase" evidence="9">
    <location>
        <begin position="738"/>
        <end position="956"/>
    </location>
</feature>
<keyword evidence="5" id="KW-0418">Kinase</keyword>
<dbReference type="SMART" id="SM00387">
    <property type="entry name" value="HATPase_c"/>
    <property type="match status" value="1"/>
</dbReference>
<evidence type="ECO:0000256" key="5">
    <source>
        <dbReference type="ARBA" id="ARBA00022777"/>
    </source>
</evidence>
<dbReference type="SUPFAM" id="SSF55874">
    <property type="entry name" value="ATPase domain of HSP90 chaperone/DNA topoisomerase II/histidine kinase"/>
    <property type="match status" value="1"/>
</dbReference>
<evidence type="ECO:0000259" key="11">
    <source>
        <dbReference type="PROSITE" id="PS50112"/>
    </source>
</evidence>
<accession>A0A5C6AHH2</accession>
<dbReference type="InterPro" id="IPR029016">
    <property type="entry name" value="GAF-like_dom_sf"/>
</dbReference>
<gene>
    <name evidence="13" type="primary">rpfC_1</name>
    <name evidence="13" type="ORF">Pla108_03830</name>
</gene>
<sequence>MIVYGAGLYAIGGGVLTLLGWWLNVKALTDWRNDGISMLVNTAVCSVLAGASLLLGRKATPTWRVMAARIAATAVATIGGLTVLEHLTGWSLGIDTLVLDRDWGQFATTASMRMGLPACTSFLILGVALYLATLDARSRRVTSLLAIGPMAITSLSLTGYWFGANQLFGVAKFTAIAWQSSTILAALAVGTAAAAAESGPFASLRRRGVGGSVLRRLLVPVIVIPFSLAWLRIWAERTGLMDGAFGTAFFTLVEVAFFVGLLWWTSKNIGEYATEARLAQSRLASIVETTDDAVFSQSIDGTIISWNAAAERLFGYSAKEAVGQSILLIVPPDRVDEAAMILEKMHAGEQIDAFDTVRVGRDSLPRHISLTVSPIRNTAGAIVGASKIARDVSARRQTESALRRSEEELQSLTDAIPQLAWAAHPDGRVFWFNQGWFEFAGATYDEMEGWEWQSIHSPETLGPFMEKWRQAIASGKSFEMESSLRARNGSYRWFLCRARPLVDDEGRVQRWFGTYTDIDRTKRVEFELREQAQTLELLSETAAVVGSRLDLDGLIQEVTDIATKLSRAKFGAFFYSTVGEDGESYLLYSLSGAPREAFEKFGNPRKTPVFAPTFNGEGPIRSGDILADARYGKMAPHFGMPKGHLPVRSYLAAPVTSPSGEVIGGLFFGHPDTDVFTEQDEKLIQGVASQAAIAIDNARLYEGLQRAAKERLELLEAERSARTEAERMNLLKDEFLATLSHELRTPLSAILGWTYLLDAETSERDEIRDGLETIERSAKAQTQLVEDLLDMSRIVSGKVQLEIKNVAVADIVDSAVQSVIHSARAKQLRFTADTGPPGLTIAGDSTRLQQVIWNLLSNAIKFTPEGGEVRASVDRVDSHVRIAVSDTGIGVPKEFAAFAFDRFRQADATATRRYGGLGIGLSIVKSLVELHGGAVSVVSEGADRGSEFTVTLPIVQTPDSTPRAASESHLQNRDRDHAKSLAGVQVLLVEDDSDTRRTLQRVLTNSGATVTAVSDATQALMSLGENQFSVIVSDIGMPDVDGYQFIKLVRDLPPASGGKTPAIALTAFARSEDRDRALQMGYDAHLAKPIEARELVQAILELRREGITSEIA</sequence>
<dbReference type="InterPro" id="IPR000700">
    <property type="entry name" value="PAS-assoc_C"/>
</dbReference>
<dbReference type="SUPFAM" id="SSF55785">
    <property type="entry name" value="PYP-like sensor domain (PAS domain)"/>
    <property type="match status" value="2"/>
</dbReference>
<dbReference type="SMART" id="SM00388">
    <property type="entry name" value="HisKA"/>
    <property type="match status" value="1"/>
</dbReference>
<dbReference type="InterPro" id="IPR035965">
    <property type="entry name" value="PAS-like_dom_sf"/>
</dbReference>
<dbReference type="PROSITE" id="PS50110">
    <property type="entry name" value="RESPONSE_REGULATORY"/>
    <property type="match status" value="1"/>
</dbReference>
<dbReference type="CDD" id="cd17580">
    <property type="entry name" value="REC_2_DhkD-like"/>
    <property type="match status" value="1"/>
</dbReference>
<keyword evidence="3 6" id="KW-0597">Phosphoprotein</keyword>
<dbReference type="Gene3D" id="3.30.450.20">
    <property type="entry name" value="PAS domain"/>
    <property type="match status" value="2"/>
</dbReference>
<dbReference type="SUPFAM" id="SSF52172">
    <property type="entry name" value="CheY-like"/>
    <property type="match status" value="1"/>
</dbReference>
<evidence type="ECO:0000256" key="4">
    <source>
        <dbReference type="ARBA" id="ARBA00022679"/>
    </source>
</evidence>
<dbReference type="PANTHER" id="PTHR43047:SF72">
    <property type="entry name" value="OSMOSENSING HISTIDINE PROTEIN KINASE SLN1"/>
    <property type="match status" value="1"/>
</dbReference>
<comment type="catalytic activity">
    <reaction evidence="1">
        <text>ATP + protein L-histidine = ADP + protein N-phospho-L-histidine.</text>
        <dbReference type="EC" id="2.7.13.3"/>
    </reaction>
</comment>
<evidence type="ECO:0000256" key="2">
    <source>
        <dbReference type="ARBA" id="ARBA00012438"/>
    </source>
</evidence>
<dbReference type="InterPro" id="IPR003661">
    <property type="entry name" value="HisK_dim/P_dom"/>
</dbReference>
<dbReference type="SMART" id="SM00065">
    <property type="entry name" value="GAF"/>
    <property type="match status" value="1"/>
</dbReference>
<dbReference type="Pfam" id="PF00072">
    <property type="entry name" value="Response_reg"/>
    <property type="match status" value="1"/>
</dbReference>
<feature type="transmembrane region" description="Helical" evidence="8">
    <location>
        <begin position="247"/>
        <end position="264"/>
    </location>
</feature>
<feature type="domain" description="PAC" evidence="12">
    <location>
        <begin position="478"/>
        <end position="530"/>
    </location>
</feature>
<dbReference type="AlphaFoldDB" id="A0A5C6AHH2"/>
<dbReference type="PROSITE" id="PS50112">
    <property type="entry name" value="PAS"/>
    <property type="match status" value="2"/>
</dbReference>
<organism evidence="13 14">
    <name type="scientific">Botrimarina colliarenosi</name>
    <dbReference type="NCBI Taxonomy" id="2528001"/>
    <lineage>
        <taxon>Bacteria</taxon>
        <taxon>Pseudomonadati</taxon>
        <taxon>Planctomycetota</taxon>
        <taxon>Planctomycetia</taxon>
        <taxon>Pirellulales</taxon>
        <taxon>Lacipirellulaceae</taxon>
        <taxon>Botrimarina</taxon>
    </lineage>
</organism>
<dbReference type="Gene3D" id="1.10.287.130">
    <property type="match status" value="1"/>
</dbReference>
<dbReference type="Pfam" id="PF02518">
    <property type="entry name" value="HATPase_c"/>
    <property type="match status" value="1"/>
</dbReference>
<feature type="domain" description="PAS" evidence="11">
    <location>
        <begin position="279"/>
        <end position="349"/>
    </location>
</feature>
<dbReference type="RefSeq" id="WP_197526149.1">
    <property type="nucleotide sequence ID" value="NZ_SJPR01000001.1"/>
</dbReference>
<dbReference type="GO" id="GO:0006355">
    <property type="term" value="P:regulation of DNA-templated transcription"/>
    <property type="evidence" value="ECO:0007669"/>
    <property type="project" value="InterPro"/>
</dbReference>
<dbReference type="GO" id="GO:0009927">
    <property type="term" value="F:histidine phosphotransfer kinase activity"/>
    <property type="evidence" value="ECO:0007669"/>
    <property type="project" value="TreeGrafter"/>
</dbReference>
<dbReference type="SMART" id="SM00086">
    <property type="entry name" value="PAC"/>
    <property type="match status" value="2"/>
</dbReference>
<dbReference type="EMBL" id="SJPR01000001">
    <property type="protein sequence ID" value="TWT99444.1"/>
    <property type="molecule type" value="Genomic_DNA"/>
</dbReference>
<evidence type="ECO:0000259" key="10">
    <source>
        <dbReference type="PROSITE" id="PS50110"/>
    </source>
</evidence>
<dbReference type="Pfam" id="PF00512">
    <property type="entry name" value="HisKA"/>
    <property type="match status" value="1"/>
</dbReference>
<dbReference type="Gene3D" id="3.40.50.2300">
    <property type="match status" value="1"/>
</dbReference>
<keyword evidence="4 13" id="KW-0808">Transferase</keyword>
<dbReference type="InterPro" id="IPR036890">
    <property type="entry name" value="HATPase_C_sf"/>
</dbReference>
<dbReference type="InterPro" id="IPR001610">
    <property type="entry name" value="PAC"/>
</dbReference>
<feature type="domain" description="PAC" evidence="12">
    <location>
        <begin position="352"/>
        <end position="404"/>
    </location>
</feature>
<evidence type="ECO:0000256" key="1">
    <source>
        <dbReference type="ARBA" id="ARBA00000085"/>
    </source>
</evidence>
<dbReference type="GO" id="GO:0005886">
    <property type="term" value="C:plasma membrane"/>
    <property type="evidence" value="ECO:0007669"/>
    <property type="project" value="TreeGrafter"/>
</dbReference>
<dbReference type="InterPro" id="IPR003594">
    <property type="entry name" value="HATPase_dom"/>
</dbReference>
<dbReference type="FunFam" id="3.30.450.20:FF:000099">
    <property type="entry name" value="Sensory box sensor histidine kinase"/>
    <property type="match status" value="1"/>
</dbReference>
<dbReference type="Gene3D" id="3.30.450.40">
    <property type="match status" value="1"/>
</dbReference>
<feature type="transmembrane region" description="Helical" evidence="8">
    <location>
        <begin position="7"/>
        <end position="23"/>
    </location>
</feature>
<feature type="transmembrane region" description="Helical" evidence="8">
    <location>
        <begin position="114"/>
        <end position="132"/>
    </location>
</feature>
<keyword evidence="7" id="KW-0175">Coiled coil</keyword>
<dbReference type="Pfam" id="PF00989">
    <property type="entry name" value="PAS"/>
    <property type="match status" value="1"/>
</dbReference>
<dbReference type="PROSITE" id="PS50113">
    <property type="entry name" value="PAC"/>
    <property type="match status" value="2"/>
</dbReference>
<dbReference type="GO" id="GO:0000155">
    <property type="term" value="F:phosphorelay sensor kinase activity"/>
    <property type="evidence" value="ECO:0007669"/>
    <property type="project" value="InterPro"/>
</dbReference>
<dbReference type="NCBIfam" id="TIGR00229">
    <property type="entry name" value="sensory_box"/>
    <property type="match status" value="2"/>
</dbReference>
<dbReference type="Proteomes" id="UP000317421">
    <property type="component" value="Unassembled WGS sequence"/>
</dbReference>
<dbReference type="InterPro" id="IPR003018">
    <property type="entry name" value="GAF"/>
</dbReference>
<evidence type="ECO:0000259" key="9">
    <source>
        <dbReference type="PROSITE" id="PS50109"/>
    </source>
</evidence>
<feature type="modified residue" description="4-aspartylphosphate" evidence="6">
    <location>
        <position position="1034"/>
    </location>
</feature>
<feature type="domain" description="Response regulatory" evidence="10">
    <location>
        <begin position="985"/>
        <end position="1103"/>
    </location>
</feature>
<dbReference type="SMART" id="SM00091">
    <property type="entry name" value="PAS"/>
    <property type="match status" value="2"/>
</dbReference>
<reference evidence="13 14" key="1">
    <citation type="submission" date="2019-02" db="EMBL/GenBank/DDBJ databases">
        <title>Deep-cultivation of Planctomycetes and their phenomic and genomic characterization uncovers novel biology.</title>
        <authorList>
            <person name="Wiegand S."/>
            <person name="Jogler M."/>
            <person name="Boedeker C."/>
            <person name="Pinto D."/>
            <person name="Vollmers J."/>
            <person name="Rivas-Marin E."/>
            <person name="Kohn T."/>
            <person name="Peeters S.H."/>
            <person name="Heuer A."/>
            <person name="Rast P."/>
            <person name="Oberbeckmann S."/>
            <person name="Bunk B."/>
            <person name="Jeske O."/>
            <person name="Meyerdierks A."/>
            <person name="Storesund J.E."/>
            <person name="Kallscheuer N."/>
            <person name="Luecker S."/>
            <person name="Lage O.M."/>
            <person name="Pohl T."/>
            <person name="Merkel B.J."/>
            <person name="Hornburger P."/>
            <person name="Mueller R.-W."/>
            <person name="Bruemmer F."/>
            <person name="Labrenz M."/>
            <person name="Spormann A.M."/>
            <person name="Op Den Camp H."/>
            <person name="Overmann J."/>
            <person name="Amann R."/>
            <person name="Jetten M.S.M."/>
            <person name="Mascher T."/>
            <person name="Medema M.H."/>
            <person name="Devos D.P."/>
            <person name="Kaster A.-K."/>
            <person name="Ovreas L."/>
            <person name="Rohde M."/>
            <person name="Galperin M.Y."/>
            <person name="Jogler C."/>
        </authorList>
    </citation>
    <scope>NUCLEOTIDE SEQUENCE [LARGE SCALE GENOMIC DNA]</scope>
    <source>
        <strain evidence="13 14">Pla108</strain>
    </source>
</reference>
<name>A0A5C6AHH2_9BACT</name>
<dbReference type="InterPro" id="IPR004358">
    <property type="entry name" value="Sig_transdc_His_kin-like_C"/>
</dbReference>
<dbReference type="EC" id="2.7.13.3" evidence="2"/>
<dbReference type="Gene3D" id="3.30.565.10">
    <property type="entry name" value="Histidine kinase-like ATPase, C-terminal domain"/>
    <property type="match status" value="1"/>
</dbReference>
<dbReference type="CDD" id="cd00130">
    <property type="entry name" value="PAS"/>
    <property type="match status" value="2"/>
</dbReference>
<dbReference type="Pfam" id="PF13185">
    <property type="entry name" value="GAF_2"/>
    <property type="match status" value="1"/>
</dbReference>
<dbReference type="InterPro" id="IPR001789">
    <property type="entry name" value="Sig_transdc_resp-reg_receiver"/>
</dbReference>
<dbReference type="InterPro" id="IPR000014">
    <property type="entry name" value="PAS"/>
</dbReference>
<feature type="transmembrane region" description="Helical" evidence="8">
    <location>
        <begin position="35"/>
        <end position="55"/>
    </location>
</feature>
<dbReference type="PANTHER" id="PTHR43047">
    <property type="entry name" value="TWO-COMPONENT HISTIDINE PROTEIN KINASE"/>
    <property type="match status" value="1"/>
</dbReference>
<evidence type="ECO:0000256" key="7">
    <source>
        <dbReference type="SAM" id="Coils"/>
    </source>
</evidence>
<dbReference type="CDD" id="cd00082">
    <property type="entry name" value="HisKA"/>
    <property type="match status" value="1"/>
</dbReference>
<keyword evidence="8" id="KW-0812">Transmembrane</keyword>
<dbReference type="SMART" id="SM00448">
    <property type="entry name" value="REC"/>
    <property type="match status" value="1"/>
</dbReference>
<evidence type="ECO:0000256" key="6">
    <source>
        <dbReference type="PROSITE-ProRule" id="PRU00169"/>
    </source>
</evidence>
<evidence type="ECO:0000256" key="3">
    <source>
        <dbReference type="ARBA" id="ARBA00022553"/>
    </source>
</evidence>
<feature type="transmembrane region" description="Helical" evidence="8">
    <location>
        <begin position="217"/>
        <end position="235"/>
    </location>
</feature>
<dbReference type="PROSITE" id="PS50109">
    <property type="entry name" value="HIS_KIN"/>
    <property type="match status" value="1"/>
</dbReference>
<evidence type="ECO:0000259" key="12">
    <source>
        <dbReference type="PROSITE" id="PS50113"/>
    </source>
</evidence>
<evidence type="ECO:0000313" key="14">
    <source>
        <dbReference type="Proteomes" id="UP000317421"/>
    </source>
</evidence>
<feature type="transmembrane region" description="Helical" evidence="8">
    <location>
        <begin position="67"/>
        <end position="94"/>
    </location>
</feature>
<keyword evidence="14" id="KW-1185">Reference proteome</keyword>
<dbReference type="FunFam" id="3.30.565.10:FF:000010">
    <property type="entry name" value="Sensor histidine kinase RcsC"/>
    <property type="match status" value="1"/>
</dbReference>
<dbReference type="InterPro" id="IPR013767">
    <property type="entry name" value="PAS_fold"/>
</dbReference>
<keyword evidence="8" id="KW-1133">Transmembrane helix</keyword>
<evidence type="ECO:0000313" key="13">
    <source>
        <dbReference type="EMBL" id="TWT99444.1"/>
    </source>
</evidence>
<dbReference type="Pfam" id="PF08448">
    <property type="entry name" value="PAS_4"/>
    <property type="match status" value="1"/>
</dbReference>
<dbReference type="CDD" id="cd16922">
    <property type="entry name" value="HATPase_EvgS-ArcB-TorS-like"/>
    <property type="match status" value="1"/>
</dbReference>
<dbReference type="SUPFAM" id="SSF47384">
    <property type="entry name" value="Homodimeric domain of signal transducing histidine kinase"/>
    <property type="match status" value="1"/>
</dbReference>
<dbReference type="InterPro" id="IPR036097">
    <property type="entry name" value="HisK_dim/P_sf"/>
</dbReference>
<keyword evidence="8" id="KW-0472">Membrane</keyword>
<dbReference type="InterPro" id="IPR011006">
    <property type="entry name" value="CheY-like_superfamily"/>
</dbReference>
<evidence type="ECO:0000256" key="8">
    <source>
        <dbReference type="SAM" id="Phobius"/>
    </source>
</evidence>
<dbReference type="SUPFAM" id="SSF55781">
    <property type="entry name" value="GAF domain-like"/>
    <property type="match status" value="1"/>
</dbReference>